<keyword evidence="2" id="KW-1185">Reference proteome</keyword>
<sequence length="55" mass="6237">MGAGRSPVRAFPNDRHQNSLRNQWNSFYPAFDLGQSAAWTTRAKARGEYEIPAKL</sequence>
<evidence type="ECO:0000313" key="1">
    <source>
        <dbReference type="EMBL" id="CUK26030.1"/>
    </source>
</evidence>
<dbReference type="AlphaFoldDB" id="A0A0P1IR25"/>
<evidence type="ECO:0000313" key="2">
    <source>
        <dbReference type="Proteomes" id="UP000051184"/>
    </source>
</evidence>
<organism evidence="1 2">
    <name type="scientific">Cognatishimia activa</name>
    <dbReference type="NCBI Taxonomy" id="1715691"/>
    <lineage>
        <taxon>Bacteria</taxon>
        <taxon>Pseudomonadati</taxon>
        <taxon>Pseudomonadota</taxon>
        <taxon>Alphaproteobacteria</taxon>
        <taxon>Rhodobacterales</taxon>
        <taxon>Paracoccaceae</taxon>
        <taxon>Cognatishimia</taxon>
    </lineage>
</organism>
<dbReference type="EMBL" id="CYUE01000020">
    <property type="protein sequence ID" value="CUK26030.1"/>
    <property type="molecule type" value="Genomic_DNA"/>
</dbReference>
<protein>
    <submittedName>
        <fullName evidence="1">Uncharacterized protein</fullName>
    </submittedName>
</protein>
<dbReference type="STRING" id="1715691.TA5113_02190"/>
<accession>A0A0P1IR25</accession>
<dbReference type="Proteomes" id="UP000051184">
    <property type="component" value="Unassembled WGS sequence"/>
</dbReference>
<proteinExistence type="predicted"/>
<gene>
    <name evidence="1" type="ORF">TA5114_01836</name>
</gene>
<reference evidence="2" key="1">
    <citation type="submission" date="2015-09" db="EMBL/GenBank/DDBJ databases">
        <authorList>
            <person name="Rodrigo-Torres Lidia"/>
            <person name="Arahal R.David."/>
        </authorList>
    </citation>
    <scope>NUCLEOTIDE SEQUENCE [LARGE SCALE GENOMIC DNA]</scope>
    <source>
        <strain evidence="2">CECT 5114</strain>
    </source>
</reference>
<name>A0A0P1IR25_9RHOB</name>